<organism evidence="1 2">
    <name type="scientific">Brachionus plicatilis</name>
    <name type="common">Marine rotifer</name>
    <name type="synonym">Brachionus muelleri</name>
    <dbReference type="NCBI Taxonomy" id="10195"/>
    <lineage>
        <taxon>Eukaryota</taxon>
        <taxon>Metazoa</taxon>
        <taxon>Spiralia</taxon>
        <taxon>Gnathifera</taxon>
        <taxon>Rotifera</taxon>
        <taxon>Eurotatoria</taxon>
        <taxon>Monogononta</taxon>
        <taxon>Pseudotrocha</taxon>
        <taxon>Ploima</taxon>
        <taxon>Brachionidae</taxon>
        <taxon>Brachionus</taxon>
    </lineage>
</organism>
<comment type="caution">
    <text evidence="1">The sequence shown here is derived from an EMBL/GenBank/DDBJ whole genome shotgun (WGS) entry which is preliminary data.</text>
</comment>
<proteinExistence type="predicted"/>
<keyword evidence="2" id="KW-1185">Reference proteome</keyword>
<gene>
    <name evidence="1" type="ORF">BpHYR1_009586</name>
</gene>
<dbReference type="EMBL" id="REGN01006700">
    <property type="protein sequence ID" value="RNA08557.1"/>
    <property type="molecule type" value="Genomic_DNA"/>
</dbReference>
<dbReference type="AlphaFoldDB" id="A0A3M7QAR3"/>
<protein>
    <submittedName>
        <fullName evidence="1">Uncharacterized protein</fullName>
    </submittedName>
</protein>
<sequence length="121" mass="14402">MVIIIYKLINSYYQSFISKNLYTLGLSNAIDLPYTRFKQGLRAAFKLLKQPVNFVLKCTVSEFSCNFSINFFVIRGLDLRLVTFKQLWFLPNAIKMYNILFFWQVECVKYKNLNFDKKKVI</sequence>
<evidence type="ECO:0000313" key="1">
    <source>
        <dbReference type="EMBL" id="RNA08557.1"/>
    </source>
</evidence>
<dbReference type="Proteomes" id="UP000276133">
    <property type="component" value="Unassembled WGS sequence"/>
</dbReference>
<accession>A0A3M7QAR3</accession>
<name>A0A3M7QAR3_BRAPC</name>
<reference evidence="1 2" key="1">
    <citation type="journal article" date="2018" name="Sci. Rep.">
        <title>Genomic signatures of local adaptation to the degree of environmental predictability in rotifers.</title>
        <authorList>
            <person name="Franch-Gras L."/>
            <person name="Hahn C."/>
            <person name="Garcia-Roger E.M."/>
            <person name="Carmona M.J."/>
            <person name="Serra M."/>
            <person name="Gomez A."/>
        </authorList>
    </citation>
    <scope>NUCLEOTIDE SEQUENCE [LARGE SCALE GENOMIC DNA]</scope>
    <source>
        <strain evidence="1">HYR1</strain>
    </source>
</reference>
<evidence type="ECO:0000313" key="2">
    <source>
        <dbReference type="Proteomes" id="UP000276133"/>
    </source>
</evidence>